<evidence type="ECO:0000256" key="7">
    <source>
        <dbReference type="ARBA" id="ARBA00022692"/>
    </source>
</evidence>
<dbReference type="CDD" id="cd00075">
    <property type="entry name" value="HATPase"/>
    <property type="match status" value="1"/>
</dbReference>
<organism evidence="18 19">
    <name type="scientific">Eiseniibacteriota bacterium</name>
    <dbReference type="NCBI Taxonomy" id="2212470"/>
    <lineage>
        <taxon>Bacteria</taxon>
        <taxon>Candidatus Eiseniibacteriota</taxon>
    </lineage>
</organism>
<keyword evidence="8" id="KW-0418">Kinase</keyword>
<dbReference type="Gene3D" id="1.10.287.130">
    <property type="match status" value="1"/>
</dbReference>
<comment type="subcellular location">
    <subcellularLocation>
        <location evidence="2">Cell membrane</location>
        <topology evidence="2">Multi-pass membrane protein</topology>
    </subcellularLocation>
</comment>
<dbReference type="Pfam" id="PF05231">
    <property type="entry name" value="MASE1"/>
    <property type="match status" value="1"/>
</dbReference>
<dbReference type="PROSITE" id="PS50113">
    <property type="entry name" value="PAC"/>
    <property type="match status" value="1"/>
</dbReference>
<dbReference type="Pfam" id="PF02518">
    <property type="entry name" value="HATPase_c"/>
    <property type="match status" value="1"/>
</dbReference>
<evidence type="ECO:0000256" key="9">
    <source>
        <dbReference type="ARBA" id="ARBA00022989"/>
    </source>
</evidence>
<dbReference type="InterPro" id="IPR000014">
    <property type="entry name" value="PAS"/>
</dbReference>
<feature type="transmembrane region" description="Helical" evidence="13">
    <location>
        <begin position="186"/>
        <end position="207"/>
    </location>
</feature>
<dbReference type="GO" id="GO:0000155">
    <property type="term" value="F:phosphorelay sensor kinase activity"/>
    <property type="evidence" value="ECO:0007669"/>
    <property type="project" value="InterPro"/>
</dbReference>
<dbReference type="InterPro" id="IPR036890">
    <property type="entry name" value="HATPase_C_sf"/>
</dbReference>
<evidence type="ECO:0000256" key="3">
    <source>
        <dbReference type="ARBA" id="ARBA00012438"/>
    </source>
</evidence>
<protein>
    <recommendedName>
        <fullName evidence="3">histidine kinase</fullName>
        <ecNumber evidence="3">2.7.13.3</ecNumber>
    </recommendedName>
</protein>
<keyword evidence="12" id="KW-0175">Coiled coil</keyword>
<dbReference type="PANTHER" id="PTHR43547:SF2">
    <property type="entry name" value="HYBRID SIGNAL TRANSDUCTION HISTIDINE KINASE C"/>
    <property type="match status" value="1"/>
</dbReference>
<evidence type="ECO:0000259" key="15">
    <source>
        <dbReference type="PROSITE" id="PS50110"/>
    </source>
</evidence>
<dbReference type="InterPro" id="IPR000700">
    <property type="entry name" value="PAS-assoc_C"/>
</dbReference>
<dbReference type="SUPFAM" id="SSF47384">
    <property type="entry name" value="Homodimeric domain of signal transducing histidine kinase"/>
    <property type="match status" value="1"/>
</dbReference>
<feature type="transmembrane region" description="Helical" evidence="13">
    <location>
        <begin position="149"/>
        <end position="174"/>
    </location>
</feature>
<dbReference type="Pfam" id="PF08447">
    <property type="entry name" value="PAS_3"/>
    <property type="match status" value="1"/>
</dbReference>
<dbReference type="SUPFAM" id="SSF52172">
    <property type="entry name" value="CheY-like"/>
    <property type="match status" value="1"/>
</dbReference>
<evidence type="ECO:0000259" key="16">
    <source>
        <dbReference type="PROSITE" id="PS50112"/>
    </source>
</evidence>
<evidence type="ECO:0000256" key="8">
    <source>
        <dbReference type="ARBA" id="ARBA00022777"/>
    </source>
</evidence>
<dbReference type="SUPFAM" id="SSF55874">
    <property type="entry name" value="ATPase domain of HSP90 chaperone/DNA topoisomerase II/histidine kinase"/>
    <property type="match status" value="1"/>
</dbReference>
<evidence type="ECO:0000256" key="4">
    <source>
        <dbReference type="ARBA" id="ARBA00022475"/>
    </source>
</evidence>
<dbReference type="CDD" id="cd00082">
    <property type="entry name" value="HisKA"/>
    <property type="match status" value="1"/>
</dbReference>
<dbReference type="InterPro" id="IPR005467">
    <property type="entry name" value="His_kinase_dom"/>
</dbReference>
<dbReference type="CDD" id="cd17580">
    <property type="entry name" value="REC_2_DhkD-like"/>
    <property type="match status" value="1"/>
</dbReference>
<feature type="modified residue" description="4-aspartylphosphate" evidence="11">
    <location>
        <position position="792"/>
    </location>
</feature>
<evidence type="ECO:0000256" key="12">
    <source>
        <dbReference type="SAM" id="Coils"/>
    </source>
</evidence>
<dbReference type="EMBL" id="VBOU01000087">
    <property type="protein sequence ID" value="TMQ53337.1"/>
    <property type="molecule type" value="Genomic_DNA"/>
</dbReference>
<feature type="transmembrane region" description="Helical" evidence="13">
    <location>
        <begin position="269"/>
        <end position="290"/>
    </location>
</feature>
<feature type="domain" description="PAS" evidence="16">
    <location>
        <begin position="341"/>
        <end position="413"/>
    </location>
</feature>
<keyword evidence="5 11" id="KW-0597">Phosphoprotein</keyword>
<evidence type="ECO:0000256" key="13">
    <source>
        <dbReference type="SAM" id="Phobius"/>
    </source>
</evidence>
<comment type="caution">
    <text evidence="18">The sequence shown here is derived from an EMBL/GenBank/DDBJ whole genome shotgun (WGS) entry which is preliminary data.</text>
</comment>
<dbReference type="PROSITE" id="PS50109">
    <property type="entry name" value="HIS_KIN"/>
    <property type="match status" value="1"/>
</dbReference>
<dbReference type="SUPFAM" id="SSF55785">
    <property type="entry name" value="PYP-like sensor domain (PAS domain)"/>
    <property type="match status" value="1"/>
</dbReference>
<dbReference type="InterPro" id="IPR003661">
    <property type="entry name" value="HisK_dim/P_dom"/>
</dbReference>
<evidence type="ECO:0000313" key="19">
    <source>
        <dbReference type="Proteomes" id="UP000319829"/>
    </source>
</evidence>
<feature type="transmembrane region" description="Helical" evidence="13">
    <location>
        <begin position="237"/>
        <end position="257"/>
    </location>
</feature>
<comment type="catalytic activity">
    <reaction evidence="1">
        <text>ATP + protein L-histidine = ADP + protein N-phospho-L-histidine.</text>
        <dbReference type="EC" id="2.7.13.3"/>
    </reaction>
</comment>
<dbReference type="CDD" id="cd00130">
    <property type="entry name" value="PAS"/>
    <property type="match status" value="1"/>
</dbReference>
<keyword evidence="9 13" id="KW-1133">Transmembrane helix</keyword>
<dbReference type="Proteomes" id="UP000319829">
    <property type="component" value="Unassembled WGS sequence"/>
</dbReference>
<feature type="transmembrane region" description="Helical" evidence="13">
    <location>
        <begin position="119"/>
        <end position="143"/>
    </location>
</feature>
<feature type="domain" description="Histidine kinase" evidence="14">
    <location>
        <begin position="492"/>
        <end position="710"/>
    </location>
</feature>
<dbReference type="InterPro" id="IPR001610">
    <property type="entry name" value="PAC"/>
</dbReference>
<dbReference type="InterPro" id="IPR003594">
    <property type="entry name" value="HATPase_dom"/>
</dbReference>
<evidence type="ECO:0000256" key="11">
    <source>
        <dbReference type="PROSITE-ProRule" id="PRU00169"/>
    </source>
</evidence>
<dbReference type="InterPro" id="IPR007895">
    <property type="entry name" value="MASE1"/>
</dbReference>
<dbReference type="FunFam" id="3.30.565.10:FF:000006">
    <property type="entry name" value="Sensor histidine kinase WalK"/>
    <property type="match status" value="1"/>
</dbReference>
<dbReference type="Gene3D" id="3.30.450.20">
    <property type="entry name" value="PAS domain"/>
    <property type="match status" value="1"/>
</dbReference>
<dbReference type="SMART" id="SM00091">
    <property type="entry name" value="PAS"/>
    <property type="match status" value="1"/>
</dbReference>
<evidence type="ECO:0000313" key="18">
    <source>
        <dbReference type="EMBL" id="TMQ53337.1"/>
    </source>
</evidence>
<dbReference type="PROSITE" id="PS50112">
    <property type="entry name" value="PAS"/>
    <property type="match status" value="1"/>
</dbReference>
<dbReference type="SMART" id="SM00086">
    <property type="entry name" value="PAC"/>
    <property type="match status" value="1"/>
</dbReference>
<keyword evidence="7 13" id="KW-0812">Transmembrane</keyword>
<dbReference type="InterPro" id="IPR036097">
    <property type="entry name" value="HisK_dim/P_sf"/>
</dbReference>
<keyword evidence="6" id="KW-0808">Transferase</keyword>
<accession>A0A538SPQ6</accession>
<dbReference type="Gene3D" id="2.10.70.100">
    <property type="match status" value="1"/>
</dbReference>
<dbReference type="GO" id="GO:0005886">
    <property type="term" value="C:plasma membrane"/>
    <property type="evidence" value="ECO:0007669"/>
    <property type="project" value="UniProtKB-SubCell"/>
</dbReference>
<evidence type="ECO:0000259" key="14">
    <source>
        <dbReference type="PROSITE" id="PS50109"/>
    </source>
</evidence>
<reference evidence="18 19" key="1">
    <citation type="journal article" date="2019" name="Nat. Microbiol.">
        <title>Mediterranean grassland soil C-N compound turnover is dependent on rainfall and depth, and is mediated by genomically divergent microorganisms.</title>
        <authorList>
            <person name="Diamond S."/>
            <person name="Andeer P.F."/>
            <person name="Li Z."/>
            <person name="Crits-Christoph A."/>
            <person name="Burstein D."/>
            <person name="Anantharaman K."/>
            <person name="Lane K.R."/>
            <person name="Thomas B.C."/>
            <person name="Pan C."/>
            <person name="Northen T.R."/>
            <person name="Banfield J.F."/>
        </authorList>
    </citation>
    <scope>NUCLEOTIDE SEQUENCE [LARGE SCALE GENOMIC DNA]</scope>
    <source>
        <strain evidence="18">WS_4</strain>
    </source>
</reference>
<dbReference type="Pfam" id="PF00512">
    <property type="entry name" value="HisKA"/>
    <property type="match status" value="1"/>
</dbReference>
<evidence type="ECO:0000256" key="6">
    <source>
        <dbReference type="ARBA" id="ARBA00022679"/>
    </source>
</evidence>
<dbReference type="Pfam" id="PF00072">
    <property type="entry name" value="Response_reg"/>
    <property type="match status" value="1"/>
</dbReference>
<feature type="domain" description="Response regulatory" evidence="15">
    <location>
        <begin position="743"/>
        <end position="861"/>
    </location>
</feature>
<evidence type="ECO:0000256" key="5">
    <source>
        <dbReference type="ARBA" id="ARBA00022553"/>
    </source>
</evidence>
<dbReference type="InterPro" id="IPR004358">
    <property type="entry name" value="Sig_transdc_His_kin-like_C"/>
</dbReference>
<feature type="transmembrane region" description="Helical" evidence="13">
    <location>
        <begin position="45"/>
        <end position="71"/>
    </location>
</feature>
<dbReference type="PRINTS" id="PR00344">
    <property type="entry name" value="BCTRLSENSOR"/>
</dbReference>
<gene>
    <name evidence="18" type="ORF">E6K74_09570</name>
</gene>
<name>A0A538SPQ6_UNCEI</name>
<feature type="transmembrane region" description="Helical" evidence="13">
    <location>
        <begin position="6"/>
        <end position="33"/>
    </location>
</feature>
<dbReference type="InterPro" id="IPR035965">
    <property type="entry name" value="PAS-like_dom_sf"/>
</dbReference>
<evidence type="ECO:0000256" key="1">
    <source>
        <dbReference type="ARBA" id="ARBA00000085"/>
    </source>
</evidence>
<dbReference type="PANTHER" id="PTHR43547">
    <property type="entry name" value="TWO-COMPONENT HISTIDINE KINASE"/>
    <property type="match status" value="1"/>
</dbReference>
<dbReference type="Gene3D" id="3.30.565.10">
    <property type="entry name" value="Histidine kinase-like ATPase, C-terminal domain"/>
    <property type="match status" value="1"/>
</dbReference>
<dbReference type="InterPro" id="IPR013655">
    <property type="entry name" value="PAS_fold_3"/>
</dbReference>
<feature type="coiled-coil region" evidence="12">
    <location>
        <begin position="321"/>
        <end position="351"/>
    </location>
</feature>
<evidence type="ECO:0000256" key="2">
    <source>
        <dbReference type="ARBA" id="ARBA00004651"/>
    </source>
</evidence>
<dbReference type="InterPro" id="IPR001789">
    <property type="entry name" value="Sig_transdc_resp-reg_receiver"/>
</dbReference>
<dbReference type="PROSITE" id="PS50110">
    <property type="entry name" value="RESPONSE_REGULATORY"/>
    <property type="match status" value="1"/>
</dbReference>
<evidence type="ECO:0000256" key="10">
    <source>
        <dbReference type="ARBA" id="ARBA00023136"/>
    </source>
</evidence>
<keyword evidence="10 13" id="KW-0472">Membrane</keyword>
<dbReference type="SMART" id="SM00387">
    <property type="entry name" value="HATPase_c"/>
    <property type="match status" value="1"/>
</dbReference>
<dbReference type="NCBIfam" id="TIGR00229">
    <property type="entry name" value="sensory_box"/>
    <property type="match status" value="1"/>
</dbReference>
<dbReference type="InterPro" id="IPR011006">
    <property type="entry name" value="CheY-like_superfamily"/>
</dbReference>
<dbReference type="Gene3D" id="3.40.50.2300">
    <property type="match status" value="1"/>
</dbReference>
<dbReference type="EC" id="2.7.13.3" evidence="3"/>
<dbReference type="AlphaFoldDB" id="A0A538SPQ6"/>
<feature type="domain" description="PAC" evidence="17">
    <location>
        <begin position="416"/>
        <end position="468"/>
    </location>
</feature>
<dbReference type="SMART" id="SM00388">
    <property type="entry name" value="HisKA"/>
    <property type="match status" value="1"/>
</dbReference>
<proteinExistence type="predicted"/>
<dbReference type="FunFam" id="3.30.450.20:FF:000088">
    <property type="entry name" value="Sensory transduction histidine kinase"/>
    <property type="match status" value="1"/>
</dbReference>
<evidence type="ECO:0000259" key="17">
    <source>
        <dbReference type="PROSITE" id="PS50113"/>
    </source>
</evidence>
<dbReference type="SMART" id="SM00448">
    <property type="entry name" value="REC"/>
    <property type="match status" value="1"/>
</dbReference>
<keyword evidence="4" id="KW-1003">Cell membrane</keyword>
<sequence length="877" mass="95217">MPTRRFLTSLLAGLGVAAIYLLAGKIGLSLAFVNASASAVWPPTGIALAAFLVLGYRIWPFVLLGAFLVNVTTAGNAATSLGIAAGNTLEGLLGSYLVRRFAGGPGVFEQPNNIFKFTVLAGMLSTAVSATIGVTTLSLGGFAAWRDFWAIWLTWWLGDASGAVVVAPVALLWWLEPKVFWTGKQVAEAASLLLTLATVAMLVFHGISPFADRRYPLEYFCLPPLVWAAFRFSQREAATTVVMLSAMAIVGTLGGYGPFAGRPPNVSLLLLQGFMAVVSVMILSVAAAVAGRRRVERAMRGLNEDLEQRVTERTEQLWISNQELQNQVAKRARAQEKLEKSEARLHEAQRAARMGSWEWDIERDVVWWSDELYSIYGLDPAAFGGSYEAFLERVHPDDREHANTVVSTAVREKQPFSFEHRIVRPDGGVRVLLGQGVTLTDARGKPVRMIGTGQDITEHKKAETARTSLAREQAARIEAEAANRLKDEFLATLSHELRTPLNAIMGWANLLREGRLDPETTARAVETISRNVRIQSHLISDILDISRMAVGQLDIRVQALDIAAVIESALDTMRPMAEAKRVVMRSNLSHPTKPVMGDPDRLQQVVWNLLSNAIKFSPDGGRVTITLKHERSRASIRVEDDGPGIPPEFLPHVFERFRQRDSSGTRKHGGLGLGLAIVRHIVELHRGTVSASNRDDGKGAVFSVTLPLVEVPALRGSKGEAISGSLAPVEEGGRPAQSLQGTRILLVEDESDSRELIAMVLTGRGADVVAVGSCREALSAFAKERPDLLISDIAMPGESGYDLIGRLRSLPAEQGGATPAIALTAYAGPEDVSHALQAGFDAHIAKPVEMNDLIRALKDLMDDRTGSRAPRDRTPSK</sequence>